<keyword evidence="4 6" id="KW-0472">Membrane</keyword>
<comment type="similarity">
    <text evidence="6">Belongs to the EzrA family.</text>
</comment>
<evidence type="ECO:0000256" key="5">
    <source>
        <dbReference type="ARBA" id="ARBA00023210"/>
    </source>
</evidence>
<feature type="topological domain" description="Cytoplasmic" evidence="6">
    <location>
        <begin position="23"/>
        <end position="566"/>
    </location>
</feature>
<organism evidence="7 8">
    <name type="scientific">Lentilactobacillus curieae</name>
    <dbReference type="NCBI Taxonomy" id="1138822"/>
    <lineage>
        <taxon>Bacteria</taxon>
        <taxon>Bacillati</taxon>
        <taxon>Bacillota</taxon>
        <taxon>Bacilli</taxon>
        <taxon>Lactobacillales</taxon>
        <taxon>Lactobacillaceae</taxon>
        <taxon>Lentilactobacillus</taxon>
    </lineage>
</organism>
<feature type="topological domain" description="Extracellular" evidence="6">
    <location>
        <begin position="1"/>
        <end position="3"/>
    </location>
</feature>
<dbReference type="GO" id="GO:0005940">
    <property type="term" value="C:septin ring"/>
    <property type="evidence" value="ECO:0007669"/>
    <property type="project" value="InterPro"/>
</dbReference>
<evidence type="ECO:0000313" key="7">
    <source>
        <dbReference type="EMBL" id="AQW22235.1"/>
    </source>
</evidence>
<dbReference type="HAMAP" id="MF_00728">
    <property type="entry name" value="EzrA"/>
    <property type="match status" value="1"/>
</dbReference>
<evidence type="ECO:0000256" key="2">
    <source>
        <dbReference type="ARBA" id="ARBA00022989"/>
    </source>
</evidence>
<evidence type="ECO:0000256" key="3">
    <source>
        <dbReference type="ARBA" id="ARBA00023054"/>
    </source>
</evidence>
<keyword evidence="8" id="KW-1185">Reference proteome</keyword>
<comment type="function">
    <text evidence="6">Negative regulator of FtsZ ring formation; modulates the frequency and position of FtsZ ring formation. Inhibits FtsZ ring formation at polar sites. Interacts either with FtsZ or with one of its binding partners to promote depolymerization.</text>
</comment>
<dbReference type="NCBIfam" id="NF003409">
    <property type="entry name" value="PRK04778.1-3"/>
    <property type="match status" value="1"/>
</dbReference>
<dbReference type="GO" id="GO:0000921">
    <property type="term" value="P:septin ring assembly"/>
    <property type="evidence" value="ECO:0007669"/>
    <property type="project" value="InterPro"/>
</dbReference>
<keyword evidence="6" id="KW-0131">Cell cycle</keyword>
<accession>A0A1S6QKU9</accession>
<keyword evidence="6" id="KW-0132">Cell division</keyword>
<evidence type="ECO:0000256" key="6">
    <source>
        <dbReference type="HAMAP-Rule" id="MF_00728"/>
    </source>
</evidence>
<proteinExistence type="inferred from homology"/>
<feature type="coiled-coil region" evidence="6">
    <location>
        <begin position="113"/>
        <end position="186"/>
    </location>
</feature>
<dbReference type="RefSeq" id="WP_035166924.1">
    <property type="nucleotide sequence ID" value="NZ_CP018906.1"/>
</dbReference>
<protein>
    <recommendedName>
        <fullName evidence="6">Septation ring formation regulator EzrA</fullName>
    </recommendedName>
</protein>
<keyword evidence="3 6" id="KW-0175">Coiled coil</keyword>
<keyword evidence="5 6" id="KW-0717">Septation</keyword>
<keyword evidence="2 6" id="KW-1133">Transmembrane helix</keyword>
<name>A0A1S6QKU9_9LACO</name>
<dbReference type="AlphaFoldDB" id="A0A1S6QKU9"/>
<sequence length="566" mass="65142">MLILLIGIIIVAGGCYLGFVFYQRKTIKMATQVYDSKKKLGEIPLDDEFKLAKQMNLTGESQKKYDLLYNKYQVYKNRMLPDIDSQIELVKEDGKGINFIKTRNDWKNANSSIDKADETIKEIQADLAQLHDLNKQHHLAINELKKQNEQYRKTLLEDNEKFGPSIDGLEKMLEDVENTYDEFIDLTEKGDPNGAEEVLTDLKNSSNKLSDYIDKIPGLYASLNDEFVTQLNEISDGYHEMKGQHYNFKGDNILPKAAALKNKRSTNLEELRKLNIGLVQKNNNDIADSIDSLYDSLEQEIKARKTVEKENEVLAEYLEHVTTQNDDLDTKLKRLSVSYDLNHQEVETNRQYGQQIHVIQTDFDKHQAAVAEGSAVYSEIADRQDKMTRDLSQIEQSQKNLYDSIITIPEKEESARKSLREFDLEMRNKKRRIDNLNLPGLPDDYTDSFTNVVKEIKRLDDSINLPKVNVDDVSKQVVMIESDIDSVEEATKKLIDDARLAEQALQYSNRYVSSNEEIANASRQARQLFDRENNYHESLAVISQALESEKPGSYEKLKDDYYAKAQ</sequence>
<evidence type="ECO:0000256" key="1">
    <source>
        <dbReference type="ARBA" id="ARBA00022692"/>
    </source>
</evidence>
<dbReference type="GO" id="GO:0000917">
    <property type="term" value="P:division septum assembly"/>
    <property type="evidence" value="ECO:0007669"/>
    <property type="project" value="UniProtKB-KW"/>
</dbReference>
<keyword evidence="1 6" id="KW-0812">Transmembrane</keyword>
<evidence type="ECO:0000256" key="4">
    <source>
        <dbReference type="ARBA" id="ARBA00023136"/>
    </source>
</evidence>
<gene>
    <name evidence="6" type="primary">ezrA</name>
    <name evidence="7" type="ORF">PL11_009985</name>
</gene>
<keyword evidence="6" id="KW-1003">Cell membrane</keyword>
<dbReference type="GO" id="GO:0005886">
    <property type="term" value="C:plasma membrane"/>
    <property type="evidence" value="ECO:0007669"/>
    <property type="project" value="UniProtKB-SubCell"/>
</dbReference>
<dbReference type="eggNOG" id="COG4477">
    <property type="taxonomic scope" value="Bacteria"/>
</dbReference>
<dbReference type="KEGG" id="lcu:PL11_009985"/>
<evidence type="ECO:0000313" key="8">
    <source>
        <dbReference type="Proteomes" id="UP000030361"/>
    </source>
</evidence>
<reference evidence="7 8" key="1">
    <citation type="journal article" date="2015" name="Genome Announc.">
        <title>Genome Sequence of Lactobacillus curieae CCTCC M 2011381T, a Novel Producer of Gamma-aminobutyric Acid.</title>
        <authorList>
            <person name="Wang Y."/>
            <person name="Wang Y."/>
            <person name="Lang C."/>
            <person name="Wei D."/>
            <person name="Xu P."/>
            <person name="Xie J."/>
        </authorList>
    </citation>
    <scope>NUCLEOTIDE SEQUENCE [LARGE SCALE GENOMIC DNA]</scope>
    <source>
        <strain evidence="7 8">CCTCC M 2011381</strain>
    </source>
</reference>
<comment type="subcellular location">
    <subcellularLocation>
        <location evidence="6">Cell membrane</location>
        <topology evidence="6">Single-pass membrane protein</topology>
    </subcellularLocation>
    <text evidence="6">Colocalized with FtsZ to the nascent septal site.</text>
</comment>
<dbReference type="Proteomes" id="UP000030361">
    <property type="component" value="Chromosome"/>
</dbReference>
<dbReference type="InterPro" id="IPR010379">
    <property type="entry name" value="EzrA"/>
</dbReference>
<dbReference type="Pfam" id="PF06160">
    <property type="entry name" value="EzrA"/>
    <property type="match status" value="1"/>
</dbReference>
<dbReference type="EMBL" id="CP018906">
    <property type="protein sequence ID" value="AQW22235.1"/>
    <property type="molecule type" value="Genomic_DNA"/>
</dbReference>
<dbReference type="OrthoDB" id="1654473at2"/>